<evidence type="ECO:0000313" key="6">
    <source>
        <dbReference type="EMBL" id="MBX6981499.1"/>
    </source>
</evidence>
<keyword evidence="5" id="KW-0614">Plasmid</keyword>
<evidence type="ECO:0000256" key="1">
    <source>
        <dbReference type="SAM" id="Coils"/>
    </source>
</evidence>
<dbReference type="RefSeq" id="WP_048609142.1">
    <property type="nucleotide sequence ID" value="NZ_CP096259.1"/>
</dbReference>
<protein>
    <submittedName>
        <fullName evidence="5 6">TraG</fullName>
    </submittedName>
</protein>
<proteinExistence type="predicted"/>
<evidence type="ECO:0000313" key="5">
    <source>
        <dbReference type="EMBL" id="ARV75792.1"/>
    </source>
</evidence>
<feature type="transmembrane region" description="Helical" evidence="3">
    <location>
        <begin position="29"/>
        <end position="47"/>
    </location>
</feature>
<feature type="compositionally biased region" description="Basic and acidic residues" evidence="2">
    <location>
        <begin position="1050"/>
        <end position="1064"/>
    </location>
</feature>
<dbReference type="EMBL" id="SHDO01000017">
    <property type="protein sequence ID" value="MBX6981499.1"/>
    <property type="molecule type" value="Genomic_DNA"/>
</dbReference>
<feature type="region of interest" description="Disordered" evidence="2">
    <location>
        <begin position="461"/>
        <end position="507"/>
    </location>
</feature>
<dbReference type="AlphaFoldDB" id="A0A220DHN9"/>
<organism evidence="5">
    <name type="scientific">Providencia rettgeri</name>
    <dbReference type="NCBI Taxonomy" id="587"/>
    <lineage>
        <taxon>Bacteria</taxon>
        <taxon>Pseudomonadati</taxon>
        <taxon>Pseudomonadota</taxon>
        <taxon>Gammaproteobacteria</taxon>
        <taxon>Enterobacterales</taxon>
        <taxon>Morganellaceae</taxon>
        <taxon>Providencia</taxon>
    </lineage>
</organism>
<dbReference type="InterPro" id="IPR012931">
    <property type="entry name" value="TraG_N_Proteobacteria"/>
</dbReference>
<feature type="domain" description="TraG N-terminal Proteobacteria" evidence="4">
    <location>
        <begin position="9"/>
        <end position="459"/>
    </location>
</feature>
<feature type="transmembrane region" description="Helical" evidence="3">
    <location>
        <begin position="347"/>
        <end position="367"/>
    </location>
</feature>
<feature type="transmembrane region" description="Helical" evidence="3">
    <location>
        <begin position="426"/>
        <end position="451"/>
    </location>
</feature>
<keyword evidence="3" id="KW-0812">Transmembrane</keyword>
<accession>A0A220DHN9</accession>
<feature type="transmembrane region" description="Helical" evidence="3">
    <location>
        <begin position="373"/>
        <end position="395"/>
    </location>
</feature>
<feature type="coiled-coil region" evidence="1">
    <location>
        <begin position="742"/>
        <end position="769"/>
    </location>
</feature>
<keyword evidence="3" id="KW-0472">Membrane</keyword>
<evidence type="ECO:0000256" key="2">
    <source>
        <dbReference type="SAM" id="MobiDB-lite"/>
    </source>
</evidence>
<feature type="region of interest" description="Disordered" evidence="2">
    <location>
        <begin position="1040"/>
        <end position="1080"/>
    </location>
</feature>
<feature type="transmembrane region" description="Helical" evidence="3">
    <location>
        <begin position="59"/>
        <end position="76"/>
    </location>
</feature>
<keyword evidence="1" id="KW-0175">Coiled coil</keyword>
<dbReference type="EMBL" id="KX832927">
    <property type="protein sequence ID" value="ARV75792.1"/>
    <property type="molecule type" value="Genomic_DNA"/>
</dbReference>
<reference evidence="5" key="1">
    <citation type="journal article" date="2017" name="Genome Biol. Evol.">
        <title>Genomic Epidemiology of NDM-1-Encoding Plasmids in Latin American Clinical Isolates Reveals Insights into the Evolution of Multidrug Resistance.</title>
        <authorList>
            <person name="Marquez-Ortiz R.A."/>
            <person name="Haggerty L."/>
            <person name="Olarte N."/>
            <person name="Duarte C."/>
            <person name="Garza-Ramos U."/>
            <person name="Silva-Sanchez J."/>
            <person name="Castro B.E."/>
            <person name="Sim E.M."/>
            <person name="Beltran M."/>
            <person name="Moncada M.V."/>
            <person name="Valderrama A."/>
            <person name="Castellanos J.E."/>
            <person name="Charles I.G."/>
            <person name="Vanegas N."/>
            <person name="Escobar-Perez J."/>
            <person name="Petty N.K."/>
        </authorList>
    </citation>
    <scope>NUCLEOTIDE SEQUENCE</scope>
    <source>
        <strain evidence="5">16pre36</strain>
        <plasmid evidence="5">p16Pre36-NDM</plasmid>
    </source>
</reference>
<sequence>MDFHVYTSSGGASALSMVFNGLSMLSNDGVLAGSFKIAFLLSIIGYVIKSAADGGRTIAFQQAAVSVVLFLCFFQVTTRVTIEDVTTGEVRAVDNVPFGVGFTASIISNTGYQFTRKMEQAFSMPSMTENGPVDPLYTLASMFDAMRDPLIWSSGDSKSAHLEEAIKVYTNQCLAFDIARGAQSFMGIMNKPFDDQLATSPNRTIAIEVNGKVDDVSCLEAMKSIRLMVGGQADSIGKGVLSVRNGFSEKCKTYGSKNQCSLPFANQTMTEAMTFFGATGKNLRDFQAQLLMYPFVVNMPQTANENAYHSYAAVAKSQSQIQQSFKWASEGSSFLIWIQYLQSFIQAAVYGLVPFVAFALAFGLMGVGLSLKYVLVLLWIQTWQPLLAIMNAIMLTKTQSDISVLVSGASSFSDLYHLLFVTQKNIAIAGHMMASVPMLGAFVVFGSSYAFTGLTKGLSTTGAPDTSPMTPDATDSPALHKQSAVTEQSAHNAVSTITGGNSTAPKLDLSNTRQQAIQSASSRNITAQETLTSAIDKGVSSLSSMGINTSHNYGSTINSDTGLSNTVSNSSNNGSMITTGNTSSTIDESAKITALSGDASVSGGMGVGSPDTGGAGGSGGKGVSIGGSAAVSAQSSDIHRNSGAQTTGIMTNDSVATNDATSLSNNIQFAEHIADQLDKHGGTQESAQLAQSIRQAASQAETAQESYSETVSANNSVSTKQSYTAGQVANLANENSNVVDKINNENLSNDEFQNRKKEYQQQLSSIMGASDAESAATIYAANDTGGLVNHFGELFGPATNPTGAMNGEESRNMNVAQNTASEVQGNISSTQGAVNTKFGNTTAQAQQFLNSQQTNVEDVSAKNSAGLGMSEHYSESKMAREQLHGSSVSENSSRMISNDGTSVAASMNALNNSVSNVGADQNNIESDTTANLNSMKPVNTVAMPYEQSNNITDGLAQYAAIAKNSTSINQINEAATNFANTYYENGGNASRDQLYSALNNVQIEARTGSGNTQLNITNNTLAGGNGNQIPQRSRRDIIIGTDLSPSSIPEKPEKSEGSGEDKAIITKGNPMPRVEQIKPR</sequence>
<dbReference type="Proteomes" id="UP000824410">
    <property type="component" value="Unassembled WGS sequence"/>
</dbReference>
<keyword evidence="3" id="KW-1133">Transmembrane helix</keyword>
<evidence type="ECO:0000259" key="4">
    <source>
        <dbReference type="Pfam" id="PF07916"/>
    </source>
</evidence>
<dbReference type="Pfam" id="PF07916">
    <property type="entry name" value="TraG_N"/>
    <property type="match status" value="1"/>
</dbReference>
<gene>
    <name evidence="5" type="primary">traG</name>
    <name evidence="6" type="ORF">EX242_14705</name>
    <name evidence="5" type="ORF">PRE36_0000004448</name>
</gene>
<geneLocation type="plasmid" evidence="5">
    <name>p16Pre36-NDM</name>
</geneLocation>
<evidence type="ECO:0000256" key="3">
    <source>
        <dbReference type="SAM" id="Phobius"/>
    </source>
</evidence>
<name>A0A220DHN9_PRORE</name>
<reference evidence="6" key="2">
    <citation type="submission" date="2019-02" db="EMBL/GenBank/DDBJ databases">
        <title>Genomic characterization of isolates from hospital effluents in KZN, South Africa.</title>
        <authorList>
            <person name="Ntshobeni N."/>
            <person name="Allam M."/>
            <person name="Ismail A."/>
            <person name="Amoako D."/>
            <person name="Essack S."/>
            <person name="Chenia H."/>
        </authorList>
    </citation>
    <scope>NUCLEOTIDE SEQUENCE</scope>
    <source>
        <strain evidence="6">AFE97_S1</strain>
    </source>
</reference>
<feature type="compositionally biased region" description="Polar residues" evidence="2">
    <location>
        <begin position="483"/>
        <end position="507"/>
    </location>
</feature>